<feature type="domain" description="tRNA-specific 2-thiouridylase MnmA-like C-terminal" evidence="10">
    <location>
        <begin position="272"/>
        <end position="346"/>
    </location>
</feature>
<dbReference type="Pfam" id="PF03054">
    <property type="entry name" value="tRNA_Me_trans"/>
    <property type="match status" value="1"/>
</dbReference>
<dbReference type="InterPro" id="IPR046885">
    <property type="entry name" value="MnmA-like_C"/>
</dbReference>
<dbReference type="SUPFAM" id="SSF52402">
    <property type="entry name" value="Adenine nucleotide alpha hydrolases-like"/>
    <property type="match status" value="1"/>
</dbReference>
<feature type="binding site" evidence="9">
    <location>
        <position position="116"/>
    </location>
    <ligand>
        <name>ATP</name>
        <dbReference type="ChEBI" id="CHEBI:30616"/>
    </ligand>
</feature>
<dbReference type="NCBIfam" id="NF001138">
    <property type="entry name" value="PRK00143.1"/>
    <property type="match status" value="1"/>
</dbReference>
<evidence type="ECO:0000259" key="11">
    <source>
        <dbReference type="Pfam" id="PF20259"/>
    </source>
</evidence>
<reference evidence="12 13" key="1">
    <citation type="submission" date="2020-08" db="EMBL/GenBank/DDBJ databases">
        <title>Genome public.</title>
        <authorList>
            <person name="Liu C."/>
            <person name="Sun Q."/>
        </authorList>
    </citation>
    <scope>NUCLEOTIDE SEQUENCE [LARGE SCALE GENOMIC DNA]</scope>
    <source>
        <strain evidence="12 13">NSJ-56</strain>
    </source>
</reference>
<evidence type="ECO:0000256" key="1">
    <source>
        <dbReference type="ARBA" id="ARBA00022555"/>
    </source>
</evidence>
<dbReference type="Pfam" id="PF20258">
    <property type="entry name" value="tRNA_Me_trans_C"/>
    <property type="match status" value="1"/>
</dbReference>
<keyword evidence="6 9" id="KW-0694">RNA-binding</keyword>
<dbReference type="NCBIfam" id="TIGR00420">
    <property type="entry name" value="trmU"/>
    <property type="match status" value="1"/>
</dbReference>
<keyword evidence="3 9" id="KW-0819">tRNA processing</keyword>
<evidence type="ECO:0000256" key="9">
    <source>
        <dbReference type="HAMAP-Rule" id="MF_00144"/>
    </source>
</evidence>
<evidence type="ECO:0000313" key="12">
    <source>
        <dbReference type="EMBL" id="MBC5623059.1"/>
    </source>
</evidence>
<evidence type="ECO:0000256" key="5">
    <source>
        <dbReference type="ARBA" id="ARBA00022840"/>
    </source>
</evidence>
<dbReference type="EMBL" id="JACOOH010000009">
    <property type="protein sequence ID" value="MBC5623059.1"/>
    <property type="molecule type" value="Genomic_DNA"/>
</dbReference>
<evidence type="ECO:0000256" key="8">
    <source>
        <dbReference type="ARBA" id="ARBA00051542"/>
    </source>
</evidence>
<keyword evidence="5 9" id="KW-0067">ATP-binding</keyword>
<gene>
    <name evidence="9 12" type="primary">mnmA</name>
    <name evidence="12" type="ORF">H8S64_18355</name>
</gene>
<feature type="region of interest" description="Interaction with tRNA" evidence="9">
    <location>
        <begin position="138"/>
        <end position="140"/>
    </location>
</feature>
<keyword evidence="4 9" id="KW-0547">Nucleotide-binding</keyword>
<feature type="site" description="Interaction with tRNA" evidence="9">
    <location>
        <position position="331"/>
    </location>
</feature>
<evidence type="ECO:0000256" key="3">
    <source>
        <dbReference type="ARBA" id="ARBA00022694"/>
    </source>
</evidence>
<evidence type="ECO:0000256" key="6">
    <source>
        <dbReference type="ARBA" id="ARBA00022884"/>
    </source>
</evidence>
<name>A0ABR7D5J0_9BACT</name>
<feature type="active site" description="Nucleophile" evidence="9">
    <location>
        <position position="92"/>
    </location>
</feature>
<feature type="active site" description="Cysteine persulfide intermediate" evidence="9">
    <location>
        <position position="189"/>
    </location>
</feature>
<feature type="binding site" evidence="9">
    <location>
        <begin position="7"/>
        <end position="14"/>
    </location>
    <ligand>
        <name>ATP</name>
        <dbReference type="ChEBI" id="CHEBI:30616"/>
    </ligand>
</feature>
<dbReference type="InterPro" id="IPR023382">
    <property type="entry name" value="MnmA-like_central_sf"/>
</dbReference>
<keyword evidence="2 9" id="KW-0808">Transferase</keyword>
<feature type="site" description="Interaction with tRNA" evidence="9">
    <location>
        <position position="117"/>
    </location>
</feature>
<feature type="binding site" evidence="9">
    <location>
        <position position="33"/>
    </location>
    <ligand>
        <name>ATP</name>
        <dbReference type="ChEBI" id="CHEBI:30616"/>
    </ligand>
</feature>
<dbReference type="Gene3D" id="2.30.30.280">
    <property type="entry name" value="Adenine nucleotide alpha hydrolases-like domains"/>
    <property type="match status" value="1"/>
</dbReference>
<dbReference type="EC" id="2.8.1.13" evidence="9"/>
<dbReference type="PANTHER" id="PTHR11933:SF5">
    <property type="entry name" value="MITOCHONDRIAL TRNA-SPECIFIC 2-THIOURIDYLASE 1"/>
    <property type="match status" value="1"/>
</dbReference>
<dbReference type="InterPro" id="IPR014729">
    <property type="entry name" value="Rossmann-like_a/b/a_fold"/>
</dbReference>
<comment type="subcellular location">
    <subcellularLocation>
        <location evidence="9">Cytoplasm</location>
    </subcellularLocation>
</comment>
<protein>
    <recommendedName>
        <fullName evidence="9">tRNA-specific 2-thiouridylase MnmA</fullName>
        <ecNumber evidence="9">2.8.1.13</ecNumber>
    </recommendedName>
</protein>
<organism evidence="12 13">
    <name type="scientific">Butyricimonas hominis</name>
    <dbReference type="NCBI Taxonomy" id="2763032"/>
    <lineage>
        <taxon>Bacteria</taxon>
        <taxon>Pseudomonadati</taxon>
        <taxon>Bacteroidota</taxon>
        <taxon>Bacteroidia</taxon>
        <taxon>Bacteroidales</taxon>
        <taxon>Odoribacteraceae</taxon>
        <taxon>Butyricimonas</taxon>
    </lineage>
</organism>
<sequence length="353" mass="39494">MTKIIVGLSGGVDSFVTALLLQQQGFEVIGIHLRLWDTQVQPSQEESLNELCSRTGIKLYRIDGRKLFQDTVVTPFIRGYLSGVTPNPCAICNSFVKWELLRSFADELQVHHIATGHYVKILPHDKHYYVHKGVDPNKDQSYFLWGVREDILSRTLTPLGDYTKAEVKEYARQHDFRQMADKRESMSICFLEGSDYRDFIARQPGSAACFTPGIIMDNTGQIVGEHNGIGNYTIGQKRGIPLKDGRPQYVARINPLENRIIAGDKSSLDCTRLVVKDSHFICPEEIKANDIEIKVRGLGLNPQGYAQISSLPDNSLLVQLSSPAWAVAPGQPVAFYRGDRVIGGGILSEQQYQ</sequence>
<evidence type="ECO:0000256" key="7">
    <source>
        <dbReference type="ARBA" id="ARBA00023157"/>
    </source>
</evidence>
<feature type="domain" description="tRNA-specific 2-thiouridylase MnmA-like central" evidence="11">
    <location>
        <begin position="211"/>
        <end position="263"/>
    </location>
</feature>
<evidence type="ECO:0000256" key="2">
    <source>
        <dbReference type="ARBA" id="ARBA00022679"/>
    </source>
</evidence>
<comment type="similarity">
    <text evidence="9">Belongs to the MnmA/TRMU family.</text>
</comment>
<dbReference type="InterPro" id="IPR046884">
    <property type="entry name" value="MnmA-like_central"/>
</dbReference>
<evidence type="ECO:0000259" key="10">
    <source>
        <dbReference type="Pfam" id="PF20258"/>
    </source>
</evidence>
<dbReference type="Gene3D" id="2.40.30.10">
    <property type="entry name" value="Translation factors"/>
    <property type="match status" value="1"/>
</dbReference>
<dbReference type="HAMAP" id="MF_00144">
    <property type="entry name" value="tRNA_thiouridyl_MnmA"/>
    <property type="match status" value="1"/>
</dbReference>
<dbReference type="Pfam" id="PF20259">
    <property type="entry name" value="tRNA_Me_trans_M"/>
    <property type="match status" value="1"/>
</dbReference>
<keyword evidence="9" id="KW-0963">Cytoplasm</keyword>
<evidence type="ECO:0000313" key="13">
    <source>
        <dbReference type="Proteomes" id="UP000646484"/>
    </source>
</evidence>
<comment type="function">
    <text evidence="9">Catalyzes the 2-thiolation of uridine at the wobble position (U34) of tRNA, leading to the formation of s(2)U34.</text>
</comment>
<evidence type="ECO:0000256" key="4">
    <source>
        <dbReference type="ARBA" id="ARBA00022741"/>
    </source>
</evidence>
<proteinExistence type="inferred from homology"/>
<feature type="disulfide bond" description="Alternate" evidence="9">
    <location>
        <begin position="92"/>
        <end position="189"/>
    </location>
</feature>
<dbReference type="CDD" id="cd01998">
    <property type="entry name" value="MnmA_TRMU-like"/>
    <property type="match status" value="1"/>
</dbReference>
<accession>A0ABR7D5J0</accession>
<dbReference type="PANTHER" id="PTHR11933">
    <property type="entry name" value="TRNA 5-METHYLAMINOMETHYL-2-THIOURIDYLATE -METHYLTRANSFERASE"/>
    <property type="match status" value="1"/>
</dbReference>
<keyword evidence="13" id="KW-1185">Reference proteome</keyword>
<keyword evidence="7 9" id="KW-1015">Disulfide bond</keyword>
<dbReference type="RefSeq" id="WP_186978061.1">
    <property type="nucleotide sequence ID" value="NZ_JACOOH010000009.1"/>
</dbReference>
<comment type="catalytic activity">
    <reaction evidence="8 9">
        <text>S-sulfanyl-L-cysteinyl-[protein] + uridine(34) in tRNA + AH2 + ATP = 2-thiouridine(34) in tRNA + L-cysteinyl-[protein] + A + AMP + diphosphate + H(+)</text>
        <dbReference type="Rhea" id="RHEA:47032"/>
        <dbReference type="Rhea" id="RHEA-COMP:10131"/>
        <dbReference type="Rhea" id="RHEA-COMP:11726"/>
        <dbReference type="Rhea" id="RHEA-COMP:11727"/>
        <dbReference type="Rhea" id="RHEA-COMP:11728"/>
        <dbReference type="ChEBI" id="CHEBI:13193"/>
        <dbReference type="ChEBI" id="CHEBI:15378"/>
        <dbReference type="ChEBI" id="CHEBI:17499"/>
        <dbReference type="ChEBI" id="CHEBI:29950"/>
        <dbReference type="ChEBI" id="CHEBI:30616"/>
        <dbReference type="ChEBI" id="CHEBI:33019"/>
        <dbReference type="ChEBI" id="CHEBI:61963"/>
        <dbReference type="ChEBI" id="CHEBI:65315"/>
        <dbReference type="ChEBI" id="CHEBI:87170"/>
        <dbReference type="ChEBI" id="CHEBI:456215"/>
        <dbReference type="EC" id="2.8.1.13"/>
    </reaction>
</comment>
<keyword evidence="1 9" id="KW-0820">tRNA-binding</keyword>
<dbReference type="Proteomes" id="UP000646484">
    <property type="component" value="Unassembled WGS sequence"/>
</dbReference>
<dbReference type="Gene3D" id="3.40.50.620">
    <property type="entry name" value="HUPs"/>
    <property type="match status" value="1"/>
</dbReference>
<dbReference type="InterPro" id="IPR004506">
    <property type="entry name" value="MnmA-like"/>
</dbReference>
<comment type="caution">
    <text evidence="9">Lacks conserved residue(s) required for the propagation of feature annotation.</text>
</comment>
<dbReference type="GO" id="GO:0103016">
    <property type="term" value="F:tRNA-uridine 2-sulfurtransferase activity"/>
    <property type="evidence" value="ECO:0007669"/>
    <property type="project" value="UniProtKB-EC"/>
</dbReference>
<comment type="caution">
    <text evidence="12">The sequence shown here is derived from an EMBL/GenBank/DDBJ whole genome shotgun (WGS) entry which is preliminary data.</text>
</comment>